<feature type="region of interest" description="Disordered" evidence="14">
    <location>
        <begin position="56"/>
        <end position="87"/>
    </location>
</feature>
<evidence type="ECO:0000256" key="13">
    <source>
        <dbReference type="HAMAP-Rule" id="MF_01850"/>
    </source>
</evidence>
<evidence type="ECO:0000313" key="17">
    <source>
        <dbReference type="Proteomes" id="UP000006180"/>
    </source>
</evidence>
<evidence type="ECO:0000256" key="3">
    <source>
        <dbReference type="ARBA" id="ARBA00022555"/>
    </source>
</evidence>
<keyword evidence="9 13" id="KW-0460">Magnesium</keyword>
<feature type="domain" description="tRNA(Ile)-lysidine/2-thiocytidine synthase N-terminal" evidence="15">
    <location>
        <begin position="176"/>
        <end position="341"/>
    </location>
</feature>
<feature type="binding site" evidence="13">
    <location>
        <position position="259"/>
    </location>
    <ligand>
        <name>[4Fe-4S] cluster</name>
        <dbReference type="ChEBI" id="CHEBI:49883"/>
    </ligand>
</feature>
<evidence type="ECO:0000256" key="1">
    <source>
        <dbReference type="ARBA" id="ARBA00022485"/>
    </source>
</evidence>
<keyword evidence="7 13" id="KW-0547">Nucleotide-binding</keyword>
<keyword evidence="3 13" id="KW-0820">tRNA-binding</keyword>
<comment type="subcellular location">
    <subcellularLocation>
        <location evidence="13">Cytoplasm</location>
    </subcellularLocation>
</comment>
<organism evidence="16 17">
    <name type="scientific">Sinorhizobium fredii (strain USDA 257)</name>
    <dbReference type="NCBI Taxonomy" id="1185652"/>
    <lineage>
        <taxon>Bacteria</taxon>
        <taxon>Pseudomonadati</taxon>
        <taxon>Pseudomonadota</taxon>
        <taxon>Alphaproteobacteria</taxon>
        <taxon>Hyphomicrobiales</taxon>
        <taxon>Rhizobiaceae</taxon>
        <taxon>Sinorhizobium/Ensifer group</taxon>
        <taxon>Sinorhizobium</taxon>
    </lineage>
</organism>
<dbReference type="InterPro" id="IPR011063">
    <property type="entry name" value="TilS/TtcA_N"/>
</dbReference>
<dbReference type="SUPFAM" id="SSF52402">
    <property type="entry name" value="Adenine nucleotide alpha hydrolases-like"/>
    <property type="match status" value="1"/>
</dbReference>
<dbReference type="KEGG" id="sfd:USDA257_c40600"/>
<dbReference type="Proteomes" id="UP000006180">
    <property type="component" value="Chromosome"/>
</dbReference>
<dbReference type="GO" id="GO:0051539">
    <property type="term" value="F:4 iron, 4 sulfur cluster binding"/>
    <property type="evidence" value="ECO:0007669"/>
    <property type="project" value="UniProtKB-UniRule"/>
</dbReference>
<proteinExistence type="inferred from homology"/>
<dbReference type="PATRIC" id="fig|1185652.3.peg.4214"/>
<comment type="pathway">
    <text evidence="13">tRNA modification.</text>
</comment>
<evidence type="ECO:0000256" key="7">
    <source>
        <dbReference type="ARBA" id="ARBA00022741"/>
    </source>
</evidence>
<comment type="subunit">
    <text evidence="13">Homodimer.</text>
</comment>
<keyword evidence="2 13" id="KW-0963">Cytoplasm</keyword>
<dbReference type="AlphaFoldDB" id="I3X9P7"/>
<gene>
    <name evidence="13 16" type="primary">ttcA</name>
    <name evidence="16" type="ORF">USDA257_c40600</name>
</gene>
<dbReference type="InterPro" id="IPR012089">
    <property type="entry name" value="tRNA_Cyd_32_2_STrfase"/>
</dbReference>
<dbReference type="GO" id="GO:0005524">
    <property type="term" value="F:ATP binding"/>
    <property type="evidence" value="ECO:0007669"/>
    <property type="project" value="UniProtKB-UniRule"/>
</dbReference>
<evidence type="ECO:0000256" key="10">
    <source>
        <dbReference type="ARBA" id="ARBA00022884"/>
    </source>
</evidence>
<comment type="catalytic activity">
    <reaction evidence="13">
        <text>cytidine(32) in tRNA + S-sulfanyl-L-cysteinyl-[cysteine desulfurase] + AH2 + ATP = 2-thiocytidine(32) in tRNA + L-cysteinyl-[cysteine desulfurase] + A + AMP + diphosphate + H(+)</text>
        <dbReference type="Rhea" id="RHEA:57048"/>
        <dbReference type="Rhea" id="RHEA-COMP:10288"/>
        <dbReference type="Rhea" id="RHEA-COMP:12157"/>
        <dbReference type="Rhea" id="RHEA-COMP:12158"/>
        <dbReference type="Rhea" id="RHEA-COMP:14821"/>
        <dbReference type="ChEBI" id="CHEBI:13193"/>
        <dbReference type="ChEBI" id="CHEBI:15378"/>
        <dbReference type="ChEBI" id="CHEBI:17499"/>
        <dbReference type="ChEBI" id="CHEBI:29950"/>
        <dbReference type="ChEBI" id="CHEBI:30616"/>
        <dbReference type="ChEBI" id="CHEBI:33019"/>
        <dbReference type="ChEBI" id="CHEBI:61963"/>
        <dbReference type="ChEBI" id="CHEBI:82748"/>
        <dbReference type="ChEBI" id="CHEBI:141453"/>
        <dbReference type="ChEBI" id="CHEBI:456215"/>
    </reaction>
</comment>
<evidence type="ECO:0000256" key="6">
    <source>
        <dbReference type="ARBA" id="ARBA00022723"/>
    </source>
</evidence>
<evidence type="ECO:0000313" key="16">
    <source>
        <dbReference type="EMBL" id="AFL52603.1"/>
    </source>
</evidence>
<evidence type="ECO:0000256" key="14">
    <source>
        <dbReference type="SAM" id="MobiDB-lite"/>
    </source>
</evidence>
<dbReference type="GO" id="GO:0000287">
    <property type="term" value="F:magnesium ion binding"/>
    <property type="evidence" value="ECO:0007669"/>
    <property type="project" value="UniProtKB-UniRule"/>
</dbReference>
<dbReference type="CDD" id="cd24138">
    <property type="entry name" value="TtcA-like"/>
    <property type="match status" value="1"/>
</dbReference>
<dbReference type="STRING" id="1185652.USDA257_c40600"/>
<accession>I3X9P7</accession>
<dbReference type="PANTHER" id="PTHR43686:SF1">
    <property type="entry name" value="AMINOTRAN_5 DOMAIN-CONTAINING PROTEIN"/>
    <property type="match status" value="1"/>
</dbReference>
<dbReference type="InterPro" id="IPR014729">
    <property type="entry name" value="Rossmann-like_a/b/a_fold"/>
</dbReference>
<dbReference type="PANTHER" id="PTHR43686">
    <property type="entry name" value="SULFURTRANSFERASE-RELATED"/>
    <property type="match status" value="1"/>
</dbReference>
<dbReference type="NCBIfam" id="NF007972">
    <property type="entry name" value="PRK10696.1"/>
    <property type="match status" value="1"/>
</dbReference>
<feature type="short sequence motif" description="PP-loop motif" evidence="13">
    <location>
        <begin position="181"/>
        <end position="186"/>
    </location>
</feature>
<comment type="cofactor">
    <cofactor evidence="13">
        <name>[4Fe-4S] cluster</name>
        <dbReference type="ChEBI" id="CHEBI:49883"/>
    </cofactor>
    <text evidence="13">Binds 1 [4Fe-4S] cluster per subunit. The cluster is chelated by three Cys residues, the fourth Fe has a free coordination site that may bind a sulfur atom transferred from the persulfide of IscS.</text>
</comment>
<comment type="cofactor">
    <cofactor evidence="13">
        <name>Mg(2+)</name>
        <dbReference type="ChEBI" id="CHEBI:18420"/>
    </cofactor>
</comment>
<comment type="function">
    <text evidence="13">Catalyzes the ATP-dependent 2-thiolation of cytidine in position 32 of tRNA, to form 2-thiocytidine (s(2)C32). The sulfur atoms are provided by the cysteine/cysteine desulfurase (IscS) system.</text>
</comment>
<keyword evidence="6 13" id="KW-0479">Metal-binding</keyword>
<keyword evidence="10 13" id="KW-0694">RNA-binding</keyword>
<evidence type="ECO:0000256" key="12">
    <source>
        <dbReference type="ARBA" id="ARBA00023014"/>
    </source>
</evidence>
<evidence type="ECO:0000256" key="8">
    <source>
        <dbReference type="ARBA" id="ARBA00022840"/>
    </source>
</evidence>
<dbReference type="EMBL" id="CP003563">
    <property type="protein sequence ID" value="AFL52603.1"/>
    <property type="molecule type" value="Genomic_DNA"/>
</dbReference>
<evidence type="ECO:0000256" key="5">
    <source>
        <dbReference type="ARBA" id="ARBA00022694"/>
    </source>
</evidence>
<keyword evidence="1 13" id="KW-0004">4Fe-4S</keyword>
<dbReference type="GO" id="GO:0005737">
    <property type="term" value="C:cytoplasm"/>
    <property type="evidence" value="ECO:0007669"/>
    <property type="project" value="UniProtKB-SubCell"/>
</dbReference>
<dbReference type="GO" id="GO:0034227">
    <property type="term" value="P:tRNA thio-modification"/>
    <property type="evidence" value="ECO:0007669"/>
    <property type="project" value="UniProtKB-UniRule"/>
</dbReference>
<sequence>MTVPATSPIASACPARAASAAVSWPLRPERPPLPSGRRASTRTAIRCSDRWHSKCWPPAPAGRSSASDERTEVTNGRPPFSLDLPGRTGQVLRQTFGRSIIAADSETTAMELSQSSQCETTGIAIDEQDPGLDTGAHPLFARMPSSVSFNKLRKRLLRQVRQAFDEFGMLKGSKRWLIGVSGGKDSYSLLALLMDLQWRGLLPVELIACNLDQGQPNFPKHILPDYLASIGIKHRIEYRDTYSIVKEKVPTGATYCSLCSRLRRGNLYRIAREEGCDALVLGHHREDILETFFMNLFHGGRLASMPAKLLNDEGDLMVLRPLAYAAEEDLAKFAAAMEFPIIPCDLCGSQDGLERNAMKAMLADIERRMPGRKDTMLRALGHVNLSHLLDPKLFDFQSLSPEPKE</sequence>
<dbReference type="Gene3D" id="3.40.50.620">
    <property type="entry name" value="HUPs"/>
    <property type="match status" value="1"/>
</dbReference>
<dbReference type="GO" id="GO:0016783">
    <property type="term" value="F:sulfurtransferase activity"/>
    <property type="evidence" value="ECO:0007669"/>
    <property type="project" value="UniProtKB-UniRule"/>
</dbReference>
<feature type="binding site" evidence="13">
    <location>
        <position position="347"/>
    </location>
    <ligand>
        <name>[4Fe-4S] cluster</name>
        <dbReference type="ChEBI" id="CHEBI:49883"/>
    </ligand>
</feature>
<evidence type="ECO:0000256" key="9">
    <source>
        <dbReference type="ARBA" id="ARBA00022842"/>
    </source>
</evidence>
<keyword evidence="5 13" id="KW-0819">tRNA processing</keyword>
<dbReference type="HOGENOM" id="CLU_679523_0_0_5"/>
<keyword evidence="4 13" id="KW-0808">Transferase</keyword>
<comment type="similarity">
    <text evidence="13">Belongs to the TtcA family.</text>
</comment>
<keyword evidence="8 13" id="KW-0067">ATP-binding</keyword>
<evidence type="ECO:0000256" key="11">
    <source>
        <dbReference type="ARBA" id="ARBA00023004"/>
    </source>
</evidence>
<dbReference type="HAMAP" id="MF_01850">
    <property type="entry name" value="TtcA"/>
    <property type="match status" value="1"/>
</dbReference>
<evidence type="ECO:0000256" key="2">
    <source>
        <dbReference type="ARBA" id="ARBA00022490"/>
    </source>
</evidence>
<name>I3X9P7_SINF2</name>
<dbReference type="EC" id="2.8.1.-" evidence="13"/>
<evidence type="ECO:0000259" key="15">
    <source>
        <dbReference type="Pfam" id="PF01171"/>
    </source>
</evidence>
<dbReference type="GO" id="GO:0000049">
    <property type="term" value="F:tRNA binding"/>
    <property type="evidence" value="ECO:0007669"/>
    <property type="project" value="UniProtKB-KW"/>
</dbReference>
<dbReference type="eggNOG" id="COG0037">
    <property type="taxonomic scope" value="Bacteria"/>
</dbReference>
<feature type="binding site" evidence="13">
    <location>
        <position position="256"/>
    </location>
    <ligand>
        <name>[4Fe-4S] cluster</name>
        <dbReference type="ChEBI" id="CHEBI:49883"/>
    </ligand>
</feature>
<comment type="miscellaneous">
    <text evidence="13">The thiolation reaction likely consists of two steps: a first activation step by ATP to form an adenylated intermediate of the target base of tRNA, and a second nucleophilic substitution step of the sulfur (S) atom supplied by the hydrosulfide attached to the Fe-S cluster.</text>
</comment>
<evidence type="ECO:0000256" key="4">
    <source>
        <dbReference type="ARBA" id="ARBA00022679"/>
    </source>
</evidence>
<keyword evidence="12 13" id="KW-0411">Iron-sulfur</keyword>
<dbReference type="Pfam" id="PF01171">
    <property type="entry name" value="ATP_bind_3"/>
    <property type="match status" value="1"/>
</dbReference>
<reference evidence="16 17" key="1">
    <citation type="journal article" date="2012" name="J. Bacteriol.">
        <title>Complete genome sequence of the broad-host-range strain Sinorhizobium fredii USDA257.</title>
        <authorList>
            <person name="Schuldes J."/>
            <person name="Rodriguez Orbegoso M."/>
            <person name="Schmeisser C."/>
            <person name="Krishnan H.B."/>
            <person name="Daniel R."/>
            <person name="Streit W.R."/>
        </authorList>
    </citation>
    <scope>NUCLEOTIDE SEQUENCE [LARGE SCALE GENOMIC DNA]</scope>
    <source>
        <strain evidence="16 17">USDA 257</strain>
    </source>
</reference>
<protein>
    <recommendedName>
        <fullName evidence="13">tRNA-cytidine(32) 2-sulfurtransferase</fullName>
        <ecNumber evidence="13">2.8.1.-</ecNumber>
    </recommendedName>
    <alternativeName>
        <fullName evidence="13">Two-thiocytidine biosynthesis protein A</fullName>
    </alternativeName>
    <alternativeName>
        <fullName evidence="13">tRNA 2-thiocytidine biosynthesis protein TtcA</fullName>
    </alternativeName>
</protein>
<keyword evidence="11 13" id="KW-0408">Iron</keyword>